<feature type="compositionally biased region" description="Basic and acidic residues" evidence="1">
    <location>
        <begin position="71"/>
        <end position="88"/>
    </location>
</feature>
<feature type="compositionally biased region" description="Basic and acidic residues" evidence="1">
    <location>
        <begin position="149"/>
        <end position="179"/>
    </location>
</feature>
<feature type="compositionally biased region" description="Pro residues" evidence="1">
    <location>
        <begin position="191"/>
        <end position="201"/>
    </location>
</feature>
<reference evidence="3" key="1">
    <citation type="journal article" date="2019" name="Int. J. Syst. Evol. Microbiol.">
        <title>The Global Catalogue of Microorganisms (GCM) 10K type strain sequencing project: providing services to taxonomists for standard genome sequencing and annotation.</title>
        <authorList>
            <consortium name="The Broad Institute Genomics Platform"/>
            <consortium name="The Broad Institute Genome Sequencing Center for Infectious Disease"/>
            <person name="Wu L."/>
            <person name="Ma J."/>
        </authorList>
    </citation>
    <scope>NUCLEOTIDE SEQUENCE [LARGE SCALE GENOMIC DNA]</scope>
    <source>
        <strain evidence="3">TBRC 4489</strain>
    </source>
</reference>
<gene>
    <name evidence="2" type="ORF">ACFOWE_21800</name>
</gene>
<dbReference type="EMBL" id="JBHSBM010000024">
    <property type="protein sequence ID" value="MFC4060945.1"/>
    <property type="molecule type" value="Genomic_DNA"/>
</dbReference>
<protein>
    <submittedName>
        <fullName evidence="2">Uncharacterized protein</fullName>
    </submittedName>
</protein>
<organism evidence="2 3">
    <name type="scientific">Planomonospora corallina</name>
    <dbReference type="NCBI Taxonomy" id="1806052"/>
    <lineage>
        <taxon>Bacteria</taxon>
        <taxon>Bacillati</taxon>
        <taxon>Actinomycetota</taxon>
        <taxon>Actinomycetes</taxon>
        <taxon>Streptosporangiales</taxon>
        <taxon>Streptosporangiaceae</taxon>
        <taxon>Planomonospora</taxon>
    </lineage>
</organism>
<dbReference type="Proteomes" id="UP001595850">
    <property type="component" value="Unassembled WGS sequence"/>
</dbReference>
<evidence type="ECO:0000313" key="3">
    <source>
        <dbReference type="Proteomes" id="UP001595850"/>
    </source>
</evidence>
<feature type="region of interest" description="Disordered" evidence="1">
    <location>
        <begin position="59"/>
        <end position="107"/>
    </location>
</feature>
<evidence type="ECO:0000313" key="2">
    <source>
        <dbReference type="EMBL" id="MFC4060945.1"/>
    </source>
</evidence>
<name>A0ABV8IGK1_9ACTN</name>
<comment type="caution">
    <text evidence="2">The sequence shown here is derived from an EMBL/GenBank/DDBJ whole genome shotgun (WGS) entry which is preliminary data.</text>
</comment>
<feature type="region of interest" description="Disordered" evidence="1">
    <location>
        <begin position="123"/>
        <end position="215"/>
    </location>
</feature>
<dbReference type="RefSeq" id="WP_377290667.1">
    <property type="nucleotide sequence ID" value="NZ_JBHSBM010000024.1"/>
</dbReference>
<evidence type="ECO:0000256" key="1">
    <source>
        <dbReference type="SAM" id="MobiDB-lite"/>
    </source>
</evidence>
<accession>A0ABV8IGK1</accession>
<sequence>MIKVRQKRIAGRRVLRPMVLGVAMLVPALLAGGLMVAEVSGYDLAVHGVAVDTQAWKGADDRRPPVVAAPGRREATELRAESRSESRAVPRAAAGTEPRLVPPPLRPYRIYNGWVPPDVVSVSYSRPEASPEEAAETGSTADRRRRKRPEPEKGEGREPSRETREPGTARPGRTAENDGQKAGGESSPTPSSTPSPAPSPEVTPGEAEELQDAECSQEWRKTWLWEVCMDGNRQKI</sequence>
<keyword evidence="3" id="KW-1185">Reference proteome</keyword>
<proteinExistence type="predicted"/>